<sequence length="726" mass="83303">MALDNDSLNKFEATSLTEKSQVRAELGVESLRAIASCCQRSQVGKLLPEALYVHTTALSALDPLLQQYESRTRSVVPQAQEATLVKFSTRKPKISYLFYPDFDTDPHPALKASIQVDTETLETIYRDYSTSENPPILHRKETFVTPDYPLYQQFAELTIAQETLGLLNDSRNIGTREGWQRRLQAFGVEIQGHHLIQHQTPSTSQQQAKPASESSVPRIDRHKAAIYRNDLSRPVRLAMDANLFTSETTFFDYGCGHGGDLRRIAQKGYNSMGWDPYYSPETPQTSADIVNLGYVINVIETPSERREALLLAWELTRKVLLVSAQVLIADSTRGVVAYEDGVITTRNTFQKYYEQEELKRYIDQVLGVDAIPVALGVYFVFRDEAQAQLFRASRYRSRATTPRVRSRIKRFEDYQELLAPLMAFFTERGRFPSKGELPQEDNINSEFGTLRRAFQVILQATNLEEWEEISEKRRQDLMVYFALSQFSHRPKLRDLAPEVQEDIKGLFGTYKQACVNADIMLLSVGNLEIIQECCQNSPVGKKLPNSLWVHISALQSLDSLLRLYEGCASRTIGRLEEANVIKFHTKSAKISYLYYPNFDTDPHPTLKTCMIINLQDLHVSYRDYDTDDNPPVLHYKEALVTPDYPLYEKFAKLTRQEEDWGLLDDWRSISHRSGWLKCLAEHCATLNGYQLLWRKDADPYKLKVLRSAVRNRQEKRRNQGTVTSDQ</sequence>
<organism evidence="2 3">
    <name type="scientific">Scytonema hofmannii PCC 7110</name>
    <dbReference type="NCBI Taxonomy" id="128403"/>
    <lineage>
        <taxon>Bacteria</taxon>
        <taxon>Bacillati</taxon>
        <taxon>Cyanobacteriota</taxon>
        <taxon>Cyanophyceae</taxon>
        <taxon>Nostocales</taxon>
        <taxon>Scytonemataceae</taxon>
        <taxon>Scytonema</taxon>
    </lineage>
</organism>
<dbReference type="AlphaFoldDB" id="A0A139X7V8"/>
<dbReference type="RefSeq" id="WP_017739966.1">
    <property type="nucleotide sequence ID" value="NZ_KQ976354.1"/>
</dbReference>
<evidence type="ECO:0000313" key="3">
    <source>
        <dbReference type="Proteomes" id="UP000076925"/>
    </source>
</evidence>
<feature type="compositionally biased region" description="Polar residues" evidence="1">
    <location>
        <begin position="197"/>
        <end position="215"/>
    </location>
</feature>
<keyword evidence="3" id="KW-1185">Reference proteome</keyword>
<comment type="caution">
    <text evidence="2">The sequence shown here is derived from an EMBL/GenBank/DDBJ whole genome shotgun (WGS) entry which is preliminary data.</text>
</comment>
<dbReference type="Proteomes" id="UP000076925">
    <property type="component" value="Unassembled WGS sequence"/>
</dbReference>
<keyword evidence="2" id="KW-0489">Methyltransferase</keyword>
<dbReference type="OrthoDB" id="224775at2"/>
<reference evidence="2 3" key="1">
    <citation type="journal article" date="2013" name="Genome Biol. Evol.">
        <title>Genomes of Stigonematalean cyanobacteria (subsection V) and the evolution of oxygenic photosynthesis from prokaryotes to plastids.</title>
        <authorList>
            <person name="Dagan T."/>
            <person name="Roettger M."/>
            <person name="Stucken K."/>
            <person name="Landan G."/>
            <person name="Koch R."/>
            <person name="Major P."/>
            <person name="Gould S.B."/>
            <person name="Goremykin V.V."/>
            <person name="Rippka R."/>
            <person name="Tandeau de Marsac N."/>
            <person name="Gugger M."/>
            <person name="Lockhart P.J."/>
            <person name="Allen J.F."/>
            <person name="Brune I."/>
            <person name="Maus I."/>
            <person name="Puhler A."/>
            <person name="Martin W.F."/>
        </authorList>
    </citation>
    <scope>NUCLEOTIDE SEQUENCE [LARGE SCALE GENOMIC DNA]</scope>
    <source>
        <strain evidence="2 3">PCC 7110</strain>
    </source>
</reference>
<feature type="region of interest" description="Disordered" evidence="1">
    <location>
        <begin position="197"/>
        <end position="216"/>
    </location>
</feature>
<keyword evidence="2" id="KW-0808">Transferase</keyword>
<evidence type="ECO:0000313" key="2">
    <source>
        <dbReference type="EMBL" id="KYC40745.1"/>
    </source>
</evidence>
<dbReference type="GO" id="GO:0008168">
    <property type="term" value="F:methyltransferase activity"/>
    <property type="evidence" value="ECO:0007669"/>
    <property type="project" value="UniProtKB-KW"/>
</dbReference>
<dbReference type="GO" id="GO:0032259">
    <property type="term" value="P:methylation"/>
    <property type="evidence" value="ECO:0007669"/>
    <property type="project" value="UniProtKB-KW"/>
</dbReference>
<protein>
    <submittedName>
        <fullName evidence="2">DNA phosphorothioation-associated methyltransferase</fullName>
    </submittedName>
</protein>
<dbReference type="EMBL" id="ANNX02000026">
    <property type="protein sequence ID" value="KYC40745.1"/>
    <property type="molecule type" value="Genomic_DNA"/>
</dbReference>
<dbReference type="STRING" id="128403.WA1_24205"/>
<dbReference type="InterPro" id="IPR024019">
    <property type="entry name" value="CHP04096"/>
</dbReference>
<name>A0A139X7V8_9CYAN</name>
<dbReference type="NCBIfam" id="TIGR04096">
    <property type="entry name" value="dnd_rel_methyl"/>
    <property type="match status" value="2"/>
</dbReference>
<accession>A0A139X7V8</accession>
<gene>
    <name evidence="2" type="ORF">WA1_24205</name>
</gene>
<proteinExistence type="predicted"/>
<evidence type="ECO:0000256" key="1">
    <source>
        <dbReference type="SAM" id="MobiDB-lite"/>
    </source>
</evidence>